<comment type="caution">
    <text evidence="3">The sequence shown here is derived from an EMBL/GenBank/DDBJ whole genome shotgun (WGS) entry which is preliminary data.</text>
</comment>
<keyword evidence="1" id="KW-0862">Zinc</keyword>
<accession>A0A9P6EDW0</accession>
<dbReference type="OrthoDB" id="337581at2759"/>
<evidence type="ECO:0000313" key="4">
    <source>
        <dbReference type="Proteomes" id="UP000807306"/>
    </source>
</evidence>
<evidence type="ECO:0000259" key="2">
    <source>
        <dbReference type="PROSITE" id="PS50966"/>
    </source>
</evidence>
<dbReference type="Pfam" id="PF04434">
    <property type="entry name" value="SWIM"/>
    <property type="match status" value="1"/>
</dbReference>
<dbReference type="EMBL" id="MU157862">
    <property type="protein sequence ID" value="KAF9527301.1"/>
    <property type="molecule type" value="Genomic_DNA"/>
</dbReference>
<reference evidence="3" key="1">
    <citation type="submission" date="2020-11" db="EMBL/GenBank/DDBJ databases">
        <authorList>
            <consortium name="DOE Joint Genome Institute"/>
            <person name="Ahrendt S."/>
            <person name="Riley R."/>
            <person name="Andreopoulos W."/>
            <person name="Labutti K."/>
            <person name="Pangilinan J."/>
            <person name="Ruiz-Duenas F.J."/>
            <person name="Barrasa J.M."/>
            <person name="Sanchez-Garcia M."/>
            <person name="Camarero S."/>
            <person name="Miyauchi S."/>
            <person name="Serrano A."/>
            <person name="Linde D."/>
            <person name="Babiker R."/>
            <person name="Drula E."/>
            <person name="Ayuso-Fernandez I."/>
            <person name="Pacheco R."/>
            <person name="Padilla G."/>
            <person name="Ferreira P."/>
            <person name="Barriuso J."/>
            <person name="Kellner H."/>
            <person name="Castanera R."/>
            <person name="Alfaro M."/>
            <person name="Ramirez L."/>
            <person name="Pisabarro A.G."/>
            <person name="Kuo A."/>
            <person name="Tritt A."/>
            <person name="Lipzen A."/>
            <person name="He G."/>
            <person name="Yan M."/>
            <person name="Ng V."/>
            <person name="Cullen D."/>
            <person name="Martin F."/>
            <person name="Rosso M.-N."/>
            <person name="Henrissat B."/>
            <person name="Hibbett D."/>
            <person name="Martinez A.T."/>
            <person name="Grigoriev I.V."/>
        </authorList>
    </citation>
    <scope>NUCLEOTIDE SEQUENCE</scope>
    <source>
        <strain evidence="3">CBS 506.95</strain>
    </source>
</reference>
<organism evidence="3 4">
    <name type="scientific">Crepidotus variabilis</name>
    <dbReference type="NCBI Taxonomy" id="179855"/>
    <lineage>
        <taxon>Eukaryota</taxon>
        <taxon>Fungi</taxon>
        <taxon>Dikarya</taxon>
        <taxon>Basidiomycota</taxon>
        <taxon>Agaricomycotina</taxon>
        <taxon>Agaricomycetes</taxon>
        <taxon>Agaricomycetidae</taxon>
        <taxon>Agaricales</taxon>
        <taxon>Agaricineae</taxon>
        <taxon>Crepidotaceae</taxon>
        <taxon>Crepidotus</taxon>
    </lineage>
</organism>
<keyword evidence="4" id="KW-1185">Reference proteome</keyword>
<dbReference type="AlphaFoldDB" id="A0A9P6EDW0"/>
<dbReference type="GO" id="GO:0008270">
    <property type="term" value="F:zinc ion binding"/>
    <property type="evidence" value="ECO:0007669"/>
    <property type="project" value="UniProtKB-KW"/>
</dbReference>
<dbReference type="InterPro" id="IPR007527">
    <property type="entry name" value="Znf_SWIM"/>
</dbReference>
<dbReference type="PROSITE" id="PS50966">
    <property type="entry name" value="ZF_SWIM"/>
    <property type="match status" value="1"/>
</dbReference>
<dbReference type="Proteomes" id="UP000807306">
    <property type="component" value="Unassembled WGS sequence"/>
</dbReference>
<dbReference type="PANTHER" id="PTHR28498:SF1">
    <property type="entry name" value="ZINC FINGER SWIM DOMAIN-CONTAINING PROTEIN 7"/>
    <property type="match status" value="1"/>
</dbReference>
<dbReference type="GO" id="GO:0000724">
    <property type="term" value="P:double-strand break repair via homologous recombination"/>
    <property type="evidence" value="ECO:0007669"/>
    <property type="project" value="TreeGrafter"/>
</dbReference>
<proteinExistence type="predicted"/>
<protein>
    <recommendedName>
        <fullName evidence="2">SWIM-type domain-containing protein</fullName>
    </recommendedName>
</protein>
<keyword evidence="1" id="KW-0863">Zinc-finger</keyword>
<dbReference type="PANTHER" id="PTHR28498">
    <property type="entry name" value="ZINC FINGER SWIM DOMAIN-CONTAINING PROTEIN 7"/>
    <property type="match status" value="1"/>
</dbReference>
<evidence type="ECO:0000256" key="1">
    <source>
        <dbReference type="PROSITE-ProRule" id="PRU00325"/>
    </source>
</evidence>
<feature type="domain" description="SWIM-type" evidence="2">
    <location>
        <begin position="77"/>
        <end position="121"/>
    </location>
</feature>
<keyword evidence="1" id="KW-0479">Metal-binding</keyword>
<evidence type="ECO:0000313" key="3">
    <source>
        <dbReference type="EMBL" id="KAF9527301.1"/>
    </source>
</evidence>
<sequence length="156" mass="17312">MSASLINAEMLSLANMVINSIEPGPSGYGDTLTRLGAIFPQDTVVSAFDLLDRHNVIYHNTPWGHKEYQVIGQTATYAVFLDLIFGPIPFSCSCPAFTNYVLRDETHIMCKHILATLLGRKLGLCTEQASTTDDLARLYCQQYPPELQPDPNAMQM</sequence>
<dbReference type="GO" id="GO:0097196">
    <property type="term" value="C:Shu complex"/>
    <property type="evidence" value="ECO:0007669"/>
    <property type="project" value="TreeGrafter"/>
</dbReference>
<gene>
    <name evidence="3" type="ORF">CPB83DRAFT_399832</name>
</gene>
<name>A0A9P6EDW0_9AGAR</name>